<evidence type="ECO:0000313" key="5">
    <source>
        <dbReference type="EMBL" id="MBB1487519.1"/>
    </source>
</evidence>
<evidence type="ECO:0000256" key="2">
    <source>
        <dbReference type="ARBA" id="ARBA00022729"/>
    </source>
</evidence>
<gene>
    <name evidence="5" type="ORF">H4O21_12960</name>
</gene>
<dbReference type="SMART" id="SM00062">
    <property type="entry name" value="PBPb"/>
    <property type="match status" value="1"/>
</dbReference>
<evidence type="ECO:0000313" key="6">
    <source>
        <dbReference type="Proteomes" id="UP000565262"/>
    </source>
</evidence>
<organism evidence="5 6">
    <name type="scientific">Oceanospirillum sediminis</name>
    <dbReference type="NCBI Taxonomy" id="2760088"/>
    <lineage>
        <taxon>Bacteria</taxon>
        <taxon>Pseudomonadati</taxon>
        <taxon>Pseudomonadota</taxon>
        <taxon>Gammaproteobacteria</taxon>
        <taxon>Oceanospirillales</taxon>
        <taxon>Oceanospirillaceae</taxon>
        <taxon>Oceanospirillum</taxon>
    </lineage>
</organism>
<dbReference type="SUPFAM" id="SSF53850">
    <property type="entry name" value="Periplasmic binding protein-like II"/>
    <property type="match status" value="1"/>
</dbReference>
<sequence>MRKCASVLAIYSLLLFNPTSTPAQAEDQLEEFNQSSEKRPVSMACAMFPPYKIESKNKKQPHSGIDLEVIQAAFSVAGREVDFNFYPWKRTVKMAERGQTDALCGCAYRPERGKSFIYSDMLGLHSQGIFINEESDFHTVEQLDDLRGRSIAAVRGYAVHKELQDKKDIRAVEANDDTQLLRLLLANRVDAIYSYRDIILYRMAMNSETRHIRYYELNSQPYYLCFSRNRPDIEDIVQDFNKGLRTIRFNGTYNRIWESYR</sequence>
<keyword evidence="2 3" id="KW-0732">Signal</keyword>
<dbReference type="Proteomes" id="UP000565262">
    <property type="component" value="Unassembled WGS sequence"/>
</dbReference>
<dbReference type="EMBL" id="JACJFM010000015">
    <property type="protein sequence ID" value="MBB1487519.1"/>
    <property type="molecule type" value="Genomic_DNA"/>
</dbReference>
<feature type="domain" description="Solute-binding protein family 3/N-terminal" evidence="4">
    <location>
        <begin position="41"/>
        <end position="261"/>
    </location>
</feature>
<protein>
    <submittedName>
        <fullName evidence="5">Transporter substrate-binding domain-containing protein</fullName>
    </submittedName>
</protein>
<feature type="chain" id="PRO_5032302938" evidence="3">
    <location>
        <begin position="26"/>
        <end position="261"/>
    </location>
</feature>
<reference evidence="5 6" key="1">
    <citation type="submission" date="2020-08" db="EMBL/GenBank/DDBJ databases">
        <title>Oceanospirillum sp. nov. isolated from marine sediment.</title>
        <authorList>
            <person name="Ji X."/>
        </authorList>
    </citation>
    <scope>NUCLEOTIDE SEQUENCE [LARGE SCALE GENOMIC DNA]</scope>
    <source>
        <strain evidence="5 6">D5</strain>
    </source>
</reference>
<dbReference type="Pfam" id="PF00497">
    <property type="entry name" value="SBP_bac_3"/>
    <property type="match status" value="1"/>
</dbReference>
<evidence type="ECO:0000256" key="3">
    <source>
        <dbReference type="SAM" id="SignalP"/>
    </source>
</evidence>
<accession>A0A839ISR8</accession>
<dbReference type="PANTHER" id="PTHR35936:SF25">
    <property type="entry name" value="ABC TRANSPORTER SUBSTRATE-BINDING PROTEIN"/>
    <property type="match status" value="1"/>
</dbReference>
<name>A0A839ISR8_9GAMM</name>
<proteinExistence type="inferred from homology"/>
<evidence type="ECO:0000256" key="1">
    <source>
        <dbReference type="ARBA" id="ARBA00010333"/>
    </source>
</evidence>
<comment type="similarity">
    <text evidence="1">Belongs to the bacterial solute-binding protein 3 family.</text>
</comment>
<dbReference type="AlphaFoldDB" id="A0A839ISR8"/>
<evidence type="ECO:0000259" key="4">
    <source>
        <dbReference type="SMART" id="SM00062"/>
    </source>
</evidence>
<dbReference type="PANTHER" id="PTHR35936">
    <property type="entry name" value="MEMBRANE-BOUND LYTIC MUREIN TRANSGLYCOSYLASE F"/>
    <property type="match status" value="1"/>
</dbReference>
<dbReference type="Gene3D" id="3.40.190.10">
    <property type="entry name" value="Periplasmic binding protein-like II"/>
    <property type="match status" value="2"/>
</dbReference>
<dbReference type="InterPro" id="IPR001638">
    <property type="entry name" value="Solute-binding_3/MltF_N"/>
</dbReference>
<dbReference type="RefSeq" id="WP_182809290.1">
    <property type="nucleotide sequence ID" value="NZ_JACJFM010000015.1"/>
</dbReference>
<feature type="signal peptide" evidence="3">
    <location>
        <begin position="1"/>
        <end position="25"/>
    </location>
</feature>
<comment type="caution">
    <text evidence="5">The sequence shown here is derived from an EMBL/GenBank/DDBJ whole genome shotgun (WGS) entry which is preliminary data.</text>
</comment>
<keyword evidence="6" id="KW-1185">Reference proteome</keyword>